<proteinExistence type="predicted"/>
<reference evidence="2 3" key="1">
    <citation type="journal article" date="2022" name="Front. Microbiol.">
        <title>High genomic differentiation and limited gene flow indicate recent cryptic speciation within the genus Laspinema (cyanobacteria).</title>
        <authorList>
            <person name="Stanojkovic A."/>
            <person name="Skoupy S."/>
            <person name="Skaloud P."/>
            <person name="Dvorak P."/>
        </authorList>
    </citation>
    <scope>NUCLEOTIDE SEQUENCE [LARGE SCALE GENOMIC DNA]</scope>
    <source>
        <strain evidence="2 3">D3b</strain>
    </source>
</reference>
<feature type="region of interest" description="Disordered" evidence="1">
    <location>
        <begin position="1"/>
        <end position="25"/>
    </location>
</feature>
<protein>
    <submittedName>
        <fullName evidence="2">Uncharacterized protein</fullName>
    </submittedName>
</protein>
<gene>
    <name evidence="2" type="ORF">NG792_03875</name>
</gene>
<name>A0ABT2N2F0_9CYAN</name>
<evidence type="ECO:0000313" key="2">
    <source>
        <dbReference type="EMBL" id="MCT7976864.1"/>
    </source>
</evidence>
<dbReference type="Proteomes" id="UP001525961">
    <property type="component" value="Unassembled WGS sequence"/>
</dbReference>
<feature type="compositionally biased region" description="Basic residues" evidence="1">
    <location>
        <begin position="1"/>
        <end position="12"/>
    </location>
</feature>
<dbReference type="EMBL" id="JAMXFA010000004">
    <property type="protein sequence ID" value="MCT7976864.1"/>
    <property type="molecule type" value="Genomic_DNA"/>
</dbReference>
<comment type="caution">
    <text evidence="2">The sequence shown here is derived from an EMBL/GenBank/DDBJ whole genome shotgun (WGS) entry which is preliminary data.</text>
</comment>
<evidence type="ECO:0000256" key="1">
    <source>
        <dbReference type="SAM" id="MobiDB-lite"/>
    </source>
</evidence>
<organism evidence="2 3">
    <name type="scientific">Laspinema olomoucense D3b</name>
    <dbReference type="NCBI Taxonomy" id="2953688"/>
    <lineage>
        <taxon>Bacteria</taxon>
        <taxon>Bacillati</taxon>
        <taxon>Cyanobacteriota</taxon>
        <taxon>Cyanophyceae</taxon>
        <taxon>Oscillatoriophycideae</taxon>
        <taxon>Oscillatoriales</taxon>
        <taxon>Laspinemataceae</taxon>
        <taxon>Laspinema</taxon>
        <taxon>Laspinema olomoucense</taxon>
    </lineage>
</organism>
<sequence length="106" mass="12204">MKKLSKTHRSTRQLKSGSHSKHSPEDIAKLEAELEKLMKCCDAVFERAKADLINDYYDWFMVIEPESGDYFLDSDDRVAEEKARAKYPLAQCAVYCVNETGSCYRV</sequence>
<evidence type="ECO:0000313" key="3">
    <source>
        <dbReference type="Proteomes" id="UP001525961"/>
    </source>
</evidence>
<accession>A0ABT2N2F0</accession>
<keyword evidence="3" id="KW-1185">Reference proteome</keyword>
<dbReference type="RefSeq" id="WP_261234617.1">
    <property type="nucleotide sequence ID" value="NZ_JAMXFA010000004.1"/>
</dbReference>